<evidence type="ECO:0000313" key="2">
    <source>
        <dbReference type="Proteomes" id="UP000499080"/>
    </source>
</evidence>
<dbReference type="OrthoDB" id="9884289at2759"/>
<organism evidence="1 2">
    <name type="scientific">Araneus ventricosus</name>
    <name type="common">Orbweaver spider</name>
    <name type="synonym">Epeira ventricosa</name>
    <dbReference type="NCBI Taxonomy" id="182803"/>
    <lineage>
        <taxon>Eukaryota</taxon>
        <taxon>Metazoa</taxon>
        <taxon>Ecdysozoa</taxon>
        <taxon>Arthropoda</taxon>
        <taxon>Chelicerata</taxon>
        <taxon>Arachnida</taxon>
        <taxon>Araneae</taxon>
        <taxon>Araneomorphae</taxon>
        <taxon>Entelegynae</taxon>
        <taxon>Araneoidea</taxon>
        <taxon>Araneidae</taxon>
        <taxon>Araneus</taxon>
    </lineage>
</organism>
<dbReference type="Proteomes" id="UP000499080">
    <property type="component" value="Unassembled WGS sequence"/>
</dbReference>
<proteinExistence type="predicted"/>
<name>A0A4Y2JMN5_ARAVE</name>
<evidence type="ECO:0000313" key="1">
    <source>
        <dbReference type="EMBL" id="GBM91643.1"/>
    </source>
</evidence>
<accession>A0A4Y2JMN5</accession>
<comment type="caution">
    <text evidence="1">The sequence shown here is derived from an EMBL/GenBank/DDBJ whole genome shotgun (WGS) entry which is preliminary data.</text>
</comment>
<reference evidence="1 2" key="1">
    <citation type="journal article" date="2019" name="Sci. Rep.">
        <title>Orb-weaving spider Araneus ventricosus genome elucidates the spidroin gene catalogue.</title>
        <authorList>
            <person name="Kono N."/>
            <person name="Nakamura H."/>
            <person name="Ohtoshi R."/>
            <person name="Moran D.A.P."/>
            <person name="Shinohara A."/>
            <person name="Yoshida Y."/>
            <person name="Fujiwara M."/>
            <person name="Mori M."/>
            <person name="Tomita M."/>
            <person name="Arakawa K."/>
        </authorList>
    </citation>
    <scope>NUCLEOTIDE SEQUENCE [LARGE SCALE GENOMIC DNA]</scope>
</reference>
<protein>
    <submittedName>
        <fullName evidence="1">Uncharacterized protein</fullName>
    </submittedName>
</protein>
<dbReference type="EMBL" id="BGPR01003721">
    <property type="protein sequence ID" value="GBM91643.1"/>
    <property type="molecule type" value="Genomic_DNA"/>
</dbReference>
<gene>
    <name evidence="1" type="ORF">AVEN_107750_1</name>
</gene>
<keyword evidence="2" id="KW-1185">Reference proteome</keyword>
<dbReference type="AlphaFoldDB" id="A0A4Y2JMN5"/>
<sequence>MDSSAPFLLFSSLRVLGDMNDRPFISHLSPKGPLKIFVHENRMKSFLSLQKFQEDDTQIWAINCHQRKKPLFSPKIRSGARNHLCSASVEWGGLRRDRTHRVNDYSPNCLLPLSEQQPAEIRPISIKVAWPVMAGLGVRVLKKIMFIFLDLSNFKTSSTFASYHGTIFESGFDAYIIVLIY</sequence>